<comment type="cofactor">
    <cofactor evidence="1">
        <name>a divalent metal cation</name>
        <dbReference type="ChEBI" id="CHEBI:60240"/>
    </cofactor>
</comment>
<protein>
    <recommendedName>
        <fullName evidence="8">DDE Tnp4 domain-containing protein</fullName>
    </recommendedName>
</protein>
<gene>
    <name evidence="9" type="ORF">DGAL_LOCUS4123</name>
</gene>
<sequence length="384" mass="44199">MDTNQLIETFGAAIARFFLLRIKVLLKQRADLRNRRPLGRLWTRMHNTFNKRQRHSWFTTIMRDSIERDLETFYKFTRMSPQAFFYLVRKLNSVIKKKDTRLRERLAITLFFLGKGDSIKTVAWGLRIGCSTAQEIVLETSKALYQVLAQDHLEPPDTDEWTICAYEFCQNLEFAKYCMGNIFRYLVPRNSGSDIYNYKQFFSIVLMAVCDAKYRFTLIDVGAYGCEGDKQVYSTSEISKSLEDGSLGLPGPAKLPFSSKVTPHFLVGDDAFPLKTFMMKPYPGRTTGLMNIEERVFNYRLSRARRVVENAFGILANRWRIFRTTINASPEHVEHYTKASIVLHNFLIDTDNEYCGANLADHFGPDGKVIEGGWRKQTGGTVSG</sequence>
<evidence type="ECO:0000256" key="5">
    <source>
        <dbReference type="ARBA" id="ARBA00022723"/>
    </source>
</evidence>
<accession>A0A8J2RKU1</accession>
<dbReference type="InterPro" id="IPR045249">
    <property type="entry name" value="HARBI1-like"/>
</dbReference>
<evidence type="ECO:0000256" key="7">
    <source>
        <dbReference type="ARBA" id="ARBA00023242"/>
    </source>
</evidence>
<name>A0A8J2RKU1_9CRUS</name>
<evidence type="ECO:0000256" key="3">
    <source>
        <dbReference type="ARBA" id="ARBA00006958"/>
    </source>
</evidence>
<evidence type="ECO:0000256" key="2">
    <source>
        <dbReference type="ARBA" id="ARBA00004123"/>
    </source>
</evidence>
<evidence type="ECO:0000259" key="8">
    <source>
        <dbReference type="Pfam" id="PF13359"/>
    </source>
</evidence>
<evidence type="ECO:0000313" key="10">
    <source>
        <dbReference type="Proteomes" id="UP000789390"/>
    </source>
</evidence>
<feature type="domain" description="DDE Tnp4" evidence="8">
    <location>
        <begin position="188"/>
        <end position="345"/>
    </location>
</feature>
<keyword evidence="5" id="KW-0479">Metal-binding</keyword>
<dbReference type="GO" id="GO:0004518">
    <property type="term" value="F:nuclease activity"/>
    <property type="evidence" value="ECO:0007669"/>
    <property type="project" value="UniProtKB-KW"/>
</dbReference>
<comment type="caution">
    <text evidence="9">The sequence shown here is derived from an EMBL/GenBank/DDBJ whole genome shotgun (WGS) entry which is preliminary data.</text>
</comment>
<comment type="subcellular location">
    <subcellularLocation>
        <location evidence="2">Nucleus</location>
    </subcellularLocation>
</comment>
<dbReference type="OrthoDB" id="6378447at2759"/>
<dbReference type="InterPro" id="IPR027806">
    <property type="entry name" value="HARBI1_dom"/>
</dbReference>
<evidence type="ECO:0000256" key="1">
    <source>
        <dbReference type="ARBA" id="ARBA00001968"/>
    </source>
</evidence>
<keyword evidence="10" id="KW-1185">Reference proteome</keyword>
<dbReference type="EMBL" id="CAKKLH010000067">
    <property type="protein sequence ID" value="CAH0101773.1"/>
    <property type="molecule type" value="Genomic_DNA"/>
</dbReference>
<keyword evidence="6" id="KW-0378">Hydrolase</keyword>
<keyword evidence="4" id="KW-0540">Nuclease</keyword>
<dbReference type="PANTHER" id="PTHR22930:SF269">
    <property type="entry name" value="NUCLEASE HARBI1-LIKE PROTEIN"/>
    <property type="match status" value="1"/>
</dbReference>
<proteinExistence type="inferred from homology"/>
<dbReference type="Pfam" id="PF13359">
    <property type="entry name" value="DDE_Tnp_4"/>
    <property type="match status" value="1"/>
</dbReference>
<comment type="similarity">
    <text evidence="3">Belongs to the HARBI1 family.</text>
</comment>
<evidence type="ECO:0000256" key="4">
    <source>
        <dbReference type="ARBA" id="ARBA00022722"/>
    </source>
</evidence>
<dbReference type="AlphaFoldDB" id="A0A8J2RKU1"/>
<dbReference type="PANTHER" id="PTHR22930">
    <property type="match status" value="1"/>
</dbReference>
<dbReference type="Proteomes" id="UP000789390">
    <property type="component" value="Unassembled WGS sequence"/>
</dbReference>
<keyword evidence="7" id="KW-0539">Nucleus</keyword>
<dbReference type="GO" id="GO:0016787">
    <property type="term" value="F:hydrolase activity"/>
    <property type="evidence" value="ECO:0007669"/>
    <property type="project" value="UniProtKB-KW"/>
</dbReference>
<evidence type="ECO:0000313" key="9">
    <source>
        <dbReference type="EMBL" id="CAH0101773.1"/>
    </source>
</evidence>
<evidence type="ECO:0000256" key="6">
    <source>
        <dbReference type="ARBA" id="ARBA00022801"/>
    </source>
</evidence>
<dbReference type="GO" id="GO:0046872">
    <property type="term" value="F:metal ion binding"/>
    <property type="evidence" value="ECO:0007669"/>
    <property type="project" value="UniProtKB-KW"/>
</dbReference>
<reference evidence="9" key="1">
    <citation type="submission" date="2021-11" db="EMBL/GenBank/DDBJ databases">
        <authorList>
            <person name="Schell T."/>
        </authorList>
    </citation>
    <scope>NUCLEOTIDE SEQUENCE</scope>
    <source>
        <strain evidence="9">M5</strain>
    </source>
</reference>
<organism evidence="9 10">
    <name type="scientific">Daphnia galeata</name>
    <dbReference type="NCBI Taxonomy" id="27404"/>
    <lineage>
        <taxon>Eukaryota</taxon>
        <taxon>Metazoa</taxon>
        <taxon>Ecdysozoa</taxon>
        <taxon>Arthropoda</taxon>
        <taxon>Crustacea</taxon>
        <taxon>Branchiopoda</taxon>
        <taxon>Diplostraca</taxon>
        <taxon>Cladocera</taxon>
        <taxon>Anomopoda</taxon>
        <taxon>Daphniidae</taxon>
        <taxon>Daphnia</taxon>
    </lineage>
</organism>
<dbReference type="GO" id="GO:0005634">
    <property type="term" value="C:nucleus"/>
    <property type="evidence" value="ECO:0007669"/>
    <property type="project" value="UniProtKB-SubCell"/>
</dbReference>